<feature type="repeat" description="TPR" evidence="5">
    <location>
        <begin position="739"/>
        <end position="772"/>
    </location>
</feature>
<evidence type="ECO:0000256" key="3">
    <source>
        <dbReference type="ARBA" id="ARBA00022777"/>
    </source>
</evidence>
<evidence type="ECO:0000256" key="6">
    <source>
        <dbReference type="PROSITE-ProRule" id="PRU10141"/>
    </source>
</evidence>
<dbReference type="InterPro" id="IPR017441">
    <property type="entry name" value="Protein_kinase_ATP_BS"/>
</dbReference>
<feature type="coiled-coil region" evidence="7">
    <location>
        <begin position="708"/>
        <end position="735"/>
    </location>
</feature>
<feature type="domain" description="Protein kinase" evidence="8">
    <location>
        <begin position="36"/>
        <end position="297"/>
    </location>
</feature>
<keyword evidence="5" id="KW-0802">TPR repeat</keyword>
<dbReference type="SUPFAM" id="SSF56112">
    <property type="entry name" value="Protein kinase-like (PK-like)"/>
    <property type="match status" value="1"/>
</dbReference>
<dbReference type="SMART" id="SM00028">
    <property type="entry name" value="TPR"/>
    <property type="match status" value="4"/>
</dbReference>
<dbReference type="SUPFAM" id="SSF48452">
    <property type="entry name" value="TPR-like"/>
    <property type="match status" value="2"/>
</dbReference>
<dbReference type="InterPro" id="IPR011990">
    <property type="entry name" value="TPR-like_helical_dom_sf"/>
</dbReference>
<sequence>MSDTPAALPGIDAQATVTGLIVAHELKLGEIVAGRFRIEDLLGLGGMGVVYRARDLSLDIDVAIKLLRPELARRPEAFERFRNELLLARQVSSPHVVRIHDIAQHGERWLISMDYIAGDSLERRLERDGPLAPDEAVALVRGLLAGLSAAHLRGVIHRDLKPANILFDRDGRACITDFGVARSLGATGLTQTGLIIGTPEYLSPEQARGETLDGRSDLYTVGLILYEALSGALPFAGGTPAETVMRRLVRPPPSLARLRPDLPPWLHAFCERLLKLNPAQRFASADEALRALEQQRVPRAPLNRRALLAGGLALAAVLGLFELGRRHLPDLLAPPAAVAAAVPRLAVLPLAAAAEDAELADLARAIEEHARYWLRAEPGQAVATRARTLAALARTAPDLDQDALQRRLPEVARAAGAERLLRGGLRRDNGQLVLALELDQPGGPPRSLRAAGADAAALFADYRRQFAAFAPAAAPQLPDAAAVAYGGALRQLDAQQPAAAAQALEALPAAQRDASALLQLDLLRAQAAARQEVSAEATRERIRRAQANPAELAAQTALALALDGDGKARLQQLERAVAAHPHDPELIQLQAQARADDGQGEAALGQLEALAAEDSQDQRVWLMLGRIAIQQGQAHRAVDDYLLRALVLSTRAADARAEAETRNALGVGYERLGQLDAAAEQYTRAGAMRERLHDVQGQATSLRNLAIVQAIRGQRDQAEASLEQARGLLESLGDRASIADLHNDRGVVAEERGDFRAALAAYREALALRQQLKTPTLLAQSLNNVAFCYFQLGETDNAAVYWQQALASYQQIDDREGALHVIQSMGLLELSRGHYAEAGQRLDASLQQAQDLQLPEEIDVAQVYRGELALAEGRSADALGAASAAAAGFERRADQRGLNEARLLLARGHVFLGDAAGTEAALQSIDPDQLSPEQQAGLQLARARLAGLKGDAAGATAALAEAERIAGAAHNTALVLEARVDKLRRALESGQGAAVDAQLAGLVQEAERRGQAPLRLSVIELELLRGVSAGKPPLTRYREAQNLLRQLGRWSGEARLHALGARVLARAGERAEAADAANAAARAREQLLAAAPEPLRGQFRQVLAQRGLESGLHDDGS</sequence>
<evidence type="ECO:0000313" key="10">
    <source>
        <dbReference type="Proteomes" id="UP001165498"/>
    </source>
</evidence>
<dbReference type="Gene3D" id="1.25.40.10">
    <property type="entry name" value="Tetratricopeptide repeat domain"/>
    <property type="match status" value="2"/>
</dbReference>
<protein>
    <submittedName>
        <fullName evidence="9">Protein kinase</fullName>
    </submittedName>
</protein>
<dbReference type="PANTHER" id="PTHR43289">
    <property type="entry name" value="MITOGEN-ACTIVATED PROTEIN KINASE KINASE KINASE 20-RELATED"/>
    <property type="match status" value="1"/>
</dbReference>
<keyword evidence="7" id="KW-0175">Coiled coil</keyword>
<dbReference type="PROSITE" id="PS50011">
    <property type="entry name" value="PROTEIN_KINASE_DOM"/>
    <property type="match status" value="1"/>
</dbReference>
<dbReference type="Gene3D" id="3.30.200.20">
    <property type="entry name" value="Phosphorylase Kinase, domain 1"/>
    <property type="match status" value="1"/>
</dbReference>
<evidence type="ECO:0000256" key="1">
    <source>
        <dbReference type="ARBA" id="ARBA00022679"/>
    </source>
</evidence>
<reference evidence="9" key="1">
    <citation type="submission" date="2022-07" db="EMBL/GenBank/DDBJ databases">
        <title>Tahibacter sp., a new gammaproteobacterium isolated from the silt sample collected at pig farm.</title>
        <authorList>
            <person name="Chen H."/>
        </authorList>
    </citation>
    <scope>NUCLEOTIDE SEQUENCE</scope>
    <source>
        <strain evidence="9">P2K</strain>
    </source>
</reference>
<dbReference type="Proteomes" id="UP001165498">
    <property type="component" value="Unassembled WGS sequence"/>
</dbReference>
<dbReference type="InterPro" id="IPR011009">
    <property type="entry name" value="Kinase-like_dom_sf"/>
</dbReference>
<evidence type="ECO:0000259" key="8">
    <source>
        <dbReference type="PROSITE" id="PS50011"/>
    </source>
</evidence>
<keyword evidence="2 6" id="KW-0547">Nucleotide-binding</keyword>
<dbReference type="GO" id="GO:0016301">
    <property type="term" value="F:kinase activity"/>
    <property type="evidence" value="ECO:0007669"/>
    <property type="project" value="UniProtKB-KW"/>
</dbReference>
<keyword evidence="10" id="KW-1185">Reference proteome</keyword>
<accession>A0ABT1QXU4</accession>
<organism evidence="9 10">
    <name type="scientific">Tahibacter harae</name>
    <dbReference type="NCBI Taxonomy" id="2963937"/>
    <lineage>
        <taxon>Bacteria</taxon>
        <taxon>Pseudomonadati</taxon>
        <taxon>Pseudomonadota</taxon>
        <taxon>Gammaproteobacteria</taxon>
        <taxon>Lysobacterales</taxon>
        <taxon>Rhodanobacteraceae</taxon>
        <taxon>Tahibacter</taxon>
    </lineage>
</organism>
<evidence type="ECO:0000256" key="5">
    <source>
        <dbReference type="PROSITE-ProRule" id="PRU00339"/>
    </source>
</evidence>
<comment type="caution">
    <text evidence="9">The sequence shown here is derived from an EMBL/GenBank/DDBJ whole genome shotgun (WGS) entry which is preliminary data.</text>
</comment>
<dbReference type="InterPro" id="IPR000719">
    <property type="entry name" value="Prot_kinase_dom"/>
</dbReference>
<dbReference type="PANTHER" id="PTHR43289:SF6">
    <property type="entry name" value="SERINE_THREONINE-PROTEIN KINASE NEKL-3"/>
    <property type="match status" value="1"/>
</dbReference>
<feature type="binding site" evidence="6">
    <location>
        <position position="65"/>
    </location>
    <ligand>
        <name>ATP</name>
        <dbReference type="ChEBI" id="CHEBI:30616"/>
    </ligand>
</feature>
<dbReference type="CDD" id="cd14014">
    <property type="entry name" value="STKc_PknB_like"/>
    <property type="match status" value="1"/>
</dbReference>
<gene>
    <name evidence="9" type="ORF">NM961_20495</name>
</gene>
<keyword evidence="1" id="KW-0808">Transferase</keyword>
<evidence type="ECO:0000256" key="4">
    <source>
        <dbReference type="ARBA" id="ARBA00022840"/>
    </source>
</evidence>
<dbReference type="Pfam" id="PF13424">
    <property type="entry name" value="TPR_12"/>
    <property type="match status" value="1"/>
</dbReference>
<keyword evidence="3 9" id="KW-0418">Kinase</keyword>
<dbReference type="EMBL" id="JANFQO010000025">
    <property type="protein sequence ID" value="MCQ4167102.1"/>
    <property type="molecule type" value="Genomic_DNA"/>
</dbReference>
<dbReference type="InterPro" id="IPR019734">
    <property type="entry name" value="TPR_rpt"/>
</dbReference>
<dbReference type="PROSITE" id="PS00107">
    <property type="entry name" value="PROTEIN_KINASE_ATP"/>
    <property type="match status" value="1"/>
</dbReference>
<dbReference type="InterPro" id="IPR008271">
    <property type="entry name" value="Ser/Thr_kinase_AS"/>
</dbReference>
<evidence type="ECO:0000313" key="9">
    <source>
        <dbReference type="EMBL" id="MCQ4167102.1"/>
    </source>
</evidence>
<dbReference type="RefSeq" id="WP_255916290.1">
    <property type="nucleotide sequence ID" value="NZ_JANFQO010000025.1"/>
</dbReference>
<dbReference type="Pfam" id="PF00069">
    <property type="entry name" value="Pkinase"/>
    <property type="match status" value="1"/>
</dbReference>
<evidence type="ECO:0000256" key="2">
    <source>
        <dbReference type="ARBA" id="ARBA00022741"/>
    </source>
</evidence>
<name>A0ABT1QXU4_9GAMM</name>
<dbReference type="PROSITE" id="PS00108">
    <property type="entry name" value="PROTEIN_KINASE_ST"/>
    <property type="match status" value="1"/>
</dbReference>
<dbReference type="Gene3D" id="1.10.510.10">
    <property type="entry name" value="Transferase(Phosphotransferase) domain 1"/>
    <property type="match status" value="1"/>
</dbReference>
<dbReference type="SMART" id="SM00220">
    <property type="entry name" value="S_TKc"/>
    <property type="match status" value="1"/>
</dbReference>
<evidence type="ECO:0000256" key="7">
    <source>
        <dbReference type="SAM" id="Coils"/>
    </source>
</evidence>
<dbReference type="PROSITE" id="PS50005">
    <property type="entry name" value="TPR"/>
    <property type="match status" value="1"/>
</dbReference>
<keyword evidence="4 6" id="KW-0067">ATP-binding</keyword>
<proteinExistence type="predicted"/>